<comment type="caution">
    <text evidence="4">The sequence shown here is derived from an EMBL/GenBank/DDBJ whole genome shotgun (WGS) entry which is preliminary data.</text>
</comment>
<gene>
    <name evidence="4" type="primary">hrp1</name>
    <name evidence="4" type="ORF">PAECIP111892_00332</name>
</gene>
<keyword evidence="5" id="KW-1185">Reference proteome</keyword>
<accession>A0ABM9BN46</accession>
<evidence type="ECO:0000259" key="3">
    <source>
        <dbReference type="PROSITE" id="PS51371"/>
    </source>
</evidence>
<feature type="domain" description="CBS" evidence="3">
    <location>
        <begin position="8"/>
        <end position="67"/>
    </location>
</feature>
<reference evidence="4" key="1">
    <citation type="submission" date="2022-01" db="EMBL/GenBank/DDBJ databases">
        <authorList>
            <person name="Criscuolo A."/>
        </authorList>
    </citation>
    <scope>NUCLEOTIDE SEQUENCE</scope>
    <source>
        <strain evidence="4">CIP111892</strain>
    </source>
</reference>
<evidence type="ECO:0000256" key="1">
    <source>
        <dbReference type="ARBA" id="ARBA00023122"/>
    </source>
</evidence>
<dbReference type="PROSITE" id="PS51371">
    <property type="entry name" value="CBS"/>
    <property type="match status" value="2"/>
</dbReference>
<organism evidence="4 5">
    <name type="scientific">Paenibacillus auburnensis</name>
    <dbReference type="NCBI Taxonomy" id="2905649"/>
    <lineage>
        <taxon>Bacteria</taxon>
        <taxon>Bacillati</taxon>
        <taxon>Bacillota</taxon>
        <taxon>Bacilli</taxon>
        <taxon>Bacillales</taxon>
        <taxon>Paenibacillaceae</taxon>
        <taxon>Paenibacillus</taxon>
    </lineage>
</organism>
<proteinExistence type="predicted"/>
<dbReference type="EMBL" id="CAKMMG010000001">
    <property type="protein sequence ID" value="CAH1190768.1"/>
    <property type="molecule type" value="Genomic_DNA"/>
</dbReference>
<dbReference type="Proteomes" id="UP000838324">
    <property type="component" value="Unassembled WGS sequence"/>
</dbReference>
<dbReference type="PANTHER" id="PTHR43080:SF2">
    <property type="entry name" value="CBS DOMAIN-CONTAINING PROTEIN"/>
    <property type="match status" value="1"/>
</dbReference>
<feature type="domain" description="CBS" evidence="3">
    <location>
        <begin position="75"/>
        <end position="132"/>
    </location>
</feature>
<name>A0ABM9BN46_9BACL</name>
<dbReference type="CDD" id="cd04622">
    <property type="entry name" value="CBS_pair_HRP1_like"/>
    <property type="match status" value="1"/>
</dbReference>
<sequence length="143" mass="15533">MKTVQEVMTTQPAAVTLQDNIYEVAVKMRDFDTGFIPVVDSETGRKLIGVITDRDLVLRGYADKHSGSTSVETVMSKPVTSIAENASVDEAAEIMASGQIRRLPVTRDNELIGIVSLGDLAVKRIFADEAGEALSDISQRQLH</sequence>
<keyword evidence="1 2" id="KW-0129">CBS domain</keyword>
<dbReference type="InterPro" id="IPR000644">
    <property type="entry name" value="CBS_dom"/>
</dbReference>
<dbReference type="SMART" id="SM00116">
    <property type="entry name" value="CBS"/>
    <property type="match status" value="2"/>
</dbReference>
<dbReference type="RefSeq" id="WP_236329159.1">
    <property type="nucleotide sequence ID" value="NZ_CAKMMG010000001.1"/>
</dbReference>
<dbReference type="InterPro" id="IPR046342">
    <property type="entry name" value="CBS_dom_sf"/>
</dbReference>
<evidence type="ECO:0000313" key="5">
    <source>
        <dbReference type="Proteomes" id="UP000838324"/>
    </source>
</evidence>
<dbReference type="Pfam" id="PF00571">
    <property type="entry name" value="CBS"/>
    <property type="match status" value="2"/>
</dbReference>
<dbReference type="SUPFAM" id="SSF54631">
    <property type="entry name" value="CBS-domain pair"/>
    <property type="match status" value="1"/>
</dbReference>
<evidence type="ECO:0000313" key="4">
    <source>
        <dbReference type="EMBL" id="CAH1190768.1"/>
    </source>
</evidence>
<dbReference type="PANTHER" id="PTHR43080">
    <property type="entry name" value="CBS DOMAIN-CONTAINING PROTEIN CBSX3, MITOCHONDRIAL"/>
    <property type="match status" value="1"/>
</dbReference>
<dbReference type="Gene3D" id="3.10.580.10">
    <property type="entry name" value="CBS-domain"/>
    <property type="match status" value="1"/>
</dbReference>
<dbReference type="InterPro" id="IPR051257">
    <property type="entry name" value="Diverse_CBS-Domain"/>
</dbReference>
<protein>
    <submittedName>
        <fullName evidence="4">Hypoxic response protein 1</fullName>
    </submittedName>
</protein>
<evidence type="ECO:0000256" key="2">
    <source>
        <dbReference type="PROSITE-ProRule" id="PRU00703"/>
    </source>
</evidence>